<dbReference type="OrthoDB" id="4375903at2"/>
<dbReference type="EMBL" id="CP000480">
    <property type="protein sequence ID" value="ABK72277.1"/>
    <property type="molecule type" value="Genomic_DNA"/>
</dbReference>
<feature type="transmembrane region" description="Helical" evidence="2">
    <location>
        <begin position="47"/>
        <end position="67"/>
    </location>
</feature>
<keyword evidence="2" id="KW-0472">Membrane</keyword>
<sequence length="139" mass="15096">MCLPEAGGHMPTPTSRRNPSTRPGHASPRDPIPRWLRYVLMADRAGSAWYVGTGFFFAPVLAVVSPWPVVTTVLWVVIALAGLWLGLLGIAMATGLAMVLRSNAEISEDYWRSIIDLPATTPAPHGVSQRHRDSRPASV</sequence>
<dbReference type="AlphaFoldDB" id="A0QY39"/>
<dbReference type="eggNOG" id="ENOG503438H">
    <property type="taxonomic scope" value="Bacteria"/>
</dbReference>
<dbReference type="Proteomes" id="UP000000757">
    <property type="component" value="Chromosome"/>
</dbReference>
<keyword evidence="2" id="KW-0812">Transmembrane</keyword>
<keyword evidence="4" id="KW-1185">Reference proteome</keyword>
<feature type="region of interest" description="Disordered" evidence="1">
    <location>
        <begin position="1"/>
        <end position="29"/>
    </location>
</feature>
<dbReference type="KEGG" id="msm:MSMEG_3523"/>
<dbReference type="PaxDb" id="246196-MSMEI_3444"/>
<evidence type="ECO:0000313" key="3">
    <source>
        <dbReference type="EMBL" id="ABK72277.1"/>
    </source>
</evidence>
<organism evidence="3 4">
    <name type="scientific">Mycolicibacterium smegmatis (strain ATCC 700084 / mc(2)155)</name>
    <name type="common">Mycobacterium smegmatis</name>
    <dbReference type="NCBI Taxonomy" id="246196"/>
    <lineage>
        <taxon>Bacteria</taxon>
        <taxon>Bacillati</taxon>
        <taxon>Actinomycetota</taxon>
        <taxon>Actinomycetes</taxon>
        <taxon>Mycobacteriales</taxon>
        <taxon>Mycobacteriaceae</taxon>
        <taxon>Mycolicibacterium</taxon>
    </lineage>
</organism>
<accession>A0QY39</accession>
<dbReference type="STRING" id="246196.MSMEG_3523"/>
<name>A0QY39_MYCS2</name>
<evidence type="ECO:0000313" key="4">
    <source>
        <dbReference type="Proteomes" id="UP000000757"/>
    </source>
</evidence>
<dbReference type="KEGG" id="msb:LJ00_17535"/>
<feature type="compositionally biased region" description="Polar residues" evidence="1">
    <location>
        <begin position="12"/>
        <end position="21"/>
    </location>
</feature>
<proteinExistence type="predicted"/>
<reference evidence="3 4" key="1">
    <citation type="submission" date="2006-10" db="EMBL/GenBank/DDBJ databases">
        <authorList>
            <person name="Fleischmann R.D."/>
            <person name="Dodson R.J."/>
            <person name="Haft D.H."/>
            <person name="Merkel J.S."/>
            <person name="Nelson W.C."/>
            <person name="Fraser C.M."/>
        </authorList>
    </citation>
    <scope>NUCLEOTIDE SEQUENCE [LARGE SCALE GENOMIC DNA]</scope>
    <source>
        <strain evidence="4">ATCC 700084 / mc(2)155</strain>
    </source>
</reference>
<evidence type="ECO:0000256" key="1">
    <source>
        <dbReference type="SAM" id="MobiDB-lite"/>
    </source>
</evidence>
<dbReference type="PATRIC" id="fig|246196.19.peg.3477"/>
<keyword evidence="2" id="KW-1133">Transmembrane helix</keyword>
<evidence type="ECO:0000256" key="2">
    <source>
        <dbReference type="SAM" id="Phobius"/>
    </source>
</evidence>
<protein>
    <submittedName>
        <fullName evidence="3">Probable membrane protein</fullName>
    </submittedName>
</protein>
<gene>
    <name evidence="3" type="ordered locus">MSMEG_3523</name>
</gene>
<feature type="transmembrane region" description="Helical" evidence="2">
    <location>
        <begin position="73"/>
        <end position="100"/>
    </location>
</feature>